<dbReference type="EMBL" id="VSSQ01010843">
    <property type="protein sequence ID" value="MPM45355.1"/>
    <property type="molecule type" value="Genomic_DNA"/>
</dbReference>
<dbReference type="InterPro" id="IPR052216">
    <property type="entry name" value="CRISPR_Csm3_endoribonuclease"/>
</dbReference>
<sequence length="224" mass="25805">MGRYKIEIELLSEAIFGSGYSIPGSVDLEVVYDNYGLPYMKAKTFKGNLREHMEDSVTILKNCYNRDFSDELNKLLGKENSGIIAWGSIKLSDCCIQENIKNFFAYAVENNEIYAKEIRDALTEVRSFTAIEDDGSYKDRSLRQARVIRRGLKLYSDIYCERSLSDRELAILALSVSSMRHIGSMRTRGKGEVRLRLLLSENGRWSDKTDYYIDKLMEEVKKVE</sequence>
<reference evidence="3" key="1">
    <citation type="submission" date="2019-08" db="EMBL/GenBank/DDBJ databases">
        <authorList>
            <person name="Kucharzyk K."/>
            <person name="Murdoch R.W."/>
            <person name="Higgins S."/>
            <person name="Loffler F."/>
        </authorList>
    </citation>
    <scope>NUCLEOTIDE SEQUENCE</scope>
</reference>
<dbReference type="Pfam" id="PF03787">
    <property type="entry name" value="RAMPs"/>
    <property type="match status" value="1"/>
</dbReference>
<dbReference type="InterPro" id="IPR005537">
    <property type="entry name" value="RAMP_III_fam"/>
</dbReference>
<name>A0A644ZWP7_9ZZZZ</name>
<evidence type="ECO:0000256" key="1">
    <source>
        <dbReference type="ARBA" id="ARBA00023118"/>
    </source>
</evidence>
<dbReference type="GO" id="GO:0051607">
    <property type="term" value="P:defense response to virus"/>
    <property type="evidence" value="ECO:0007669"/>
    <property type="project" value="UniProtKB-KW"/>
</dbReference>
<dbReference type="CDD" id="cd09726">
    <property type="entry name" value="RAMP_I_III"/>
    <property type="match status" value="1"/>
</dbReference>
<gene>
    <name evidence="3" type="ORF">SDC9_92042</name>
</gene>
<evidence type="ECO:0000259" key="2">
    <source>
        <dbReference type="Pfam" id="PF03787"/>
    </source>
</evidence>
<organism evidence="3">
    <name type="scientific">bioreactor metagenome</name>
    <dbReference type="NCBI Taxonomy" id="1076179"/>
    <lineage>
        <taxon>unclassified sequences</taxon>
        <taxon>metagenomes</taxon>
        <taxon>ecological metagenomes</taxon>
    </lineage>
</organism>
<accession>A0A644ZWP7</accession>
<evidence type="ECO:0000313" key="3">
    <source>
        <dbReference type="EMBL" id="MPM45355.1"/>
    </source>
</evidence>
<keyword evidence="1" id="KW-0051">Antiviral defense</keyword>
<dbReference type="AlphaFoldDB" id="A0A644ZWP7"/>
<proteinExistence type="predicted"/>
<comment type="caution">
    <text evidence="3">The sequence shown here is derived from an EMBL/GenBank/DDBJ whole genome shotgun (WGS) entry which is preliminary data.</text>
</comment>
<dbReference type="PANTHER" id="PTHR35579">
    <property type="entry name" value="CRISPR SYSTEM CMS ENDORIBONUCLEASE CSM3"/>
    <property type="match status" value="1"/>
</dbReference>
<feature type="domain" description="CRISPR type III-associated protein" evidence="2">
    <location>
        <begin position="7"/>
        <end position="193"/>
    </location>
</feature>
<protein>
    <recommendedName>
        <fullName evidence="2">CRISPR type III-associated protein domain-containing protein</fullName>
    </recommendedName>
</protein>
<dbReference type="PANTHER" id="PTHR35579:SF3">
    <property type="entry name" value="CRISPR SYSTEM CMS ENDORIBONUCLEASE CSM3"/>
    <property type="match status" value="1"/>
</dbReference>